<dbReference type="Pfam" id="PF13419">
    <property type="entry name" value="HAD_2"/>
    <property type="match status" value="1"/>
</dbReference>
<dbReference type="NCBIfam" id="TIGR01509">
    <property type="entry name" value="HAD-SF-IA-v3"/>
    <property type="match status" value="1"/>
</dbReference>
<dbReference type="InterPro" id="IPR023214">
    <property type="entry name" value="HAD_sf"/>
</dbReference>
<reference evidence="2" key="1">
    <citation type="journal article" date="2014" name="Front. Microbiol.">
        <title>High frequency of phylogenetically diverse reductive dehalogenase-homologous genes in deep subseafloor sedimentary metagenomes.</title>
        <authorList>
            <person name="Kawai M."/>
            <person name="Futagami T."/>
            <person name="Toyoda A."/>
            <person name="Takaki Y."/>
            <person name="Nishi S."/>
            <person name="Hori S."/>
            <person name="Arai W."/>
            <person name="Tsubouchi T."/>
            <person name="Morono Y."/>
            <person name="Uchiyama I."/>
            <person name="Ito T."/>
            <person name="Fujiyama A."/>
            <person name="Inagaki F."/>
            <person name="Takami H."/>
        </authorList>
    </citation>
    <scope>NUCLEOTIDE SEQUENCE</scope>
    <source>
        <strain evidence="2">Expedition CK06-06</strain>
    </source>
</reference>
<sequence>NTVKDENIDESKKFLNKLNKIYLSIKSINSVYNYLYKLSKKPSTELNIALPGRINFISKFFKIIKIEYQESLKRQEQIELDKVFNRIFNSFNIKLNNSQSTEVLGEYYKSWSNMTKLYDDVLPTLIYIHDKGIKLALISNTIFEGKLHDSDLKRLGIFKYFDFTIYSSDVGVRKPEPKIFKVVLEKLKVSPDEAIFVGDRLYDDIKGAKSVGMTAILKEKRPYTGEEEIVPDLVIKNISDLKLYL</sequence>
<dbReference type="InterPro" id="IPR006549">
    <property type="entry name" value="HAD-SF_hydro_IIIA"/>
</dbReference>
<dbReference type="NCBIfam" id="TIGR01549">
    <property type="entry name" value="HAD-SF-IA-v1"/>
    <property type="match status" value="1"/>
</dbReference>
<dbReference type="InterPro" id="IPR051540">
    <property type="entry name" value="S-2-haloacid_dehalogenase"/>
</dbReference>
<evidence type="ECO:0000313" key="2">
    <source>
        <dbReference type="EMBL" id="GAH59983.1"/>
    </source>
</evidence>
<feature type="non-terminal residue" evidence="2">
    <location>
        <position position="1"/>
    </location>
</feature>
<dbReference type="InterPro" id="IPR006439">
    <property type="entry name" value="HAD-SF_hydro_IA"/>
</dbReference>
<organism evidence="2">
    <name type="scientific">marine sediment metagenome</name>
    <dbReference type="NCBI Taxonomy" id="412755"/>
    <lineage>
        <taxon>unclassified sequences</taxon>
        <taxon>metagenomes</taxon>
        <taxon>ecological metagenomes</taxon>
    </lineage>
</organism>
<dbReference type="PANTHER" id="PTHR43316">
    <property type="entry name" value="HYDROLASE, HALOACID DELAHOGENASE-RELATED"/>
    <property type="match status" value="1"/>
</dbReference>
<comment type="caution">
    <text evidence="2">The sequence shown here is derived from an EMBL/GenBank/DDBJ whole genome shotgun (WGS) entry which is preliminary data.</text>
</comment>
<dbReference type="Gene3D" id="3.40.50.1000">
    <property type="entry name" value="HAD superfamily/HAD-like"/>
    <property type="match status" value="1"/>
</dbReference>
<dbReference type="EMBL" id="BARU01020068">
    <property type="protein sequence ID" value="GAH59983.1"/>
    <property type="molecule type" value="Genomic_DNA"/>
</dbReference>
<dbReference type="AlphaFoldDB" id="X1IR37"/>
<dbReference type="GO" id="GO:0016787">
    <property type="term" value="F:hydrolase activity"/>
    <property type="evidence" value="ECO:0007669"/>
    <property type="project" value="UniProtKB-KW"/>
</dbReference>
<accession>X1IR37</accession>
<proteinExistence type="predicted"/>
<gene>
    <name evidence="2" type="ORF">S03H2_32992</name>
</gene>
<evidence type="ECO:0008006" key="3">
    <source>
        <dbReference type="Google" id="ProtNLM"/>
    </source>
</evidence>
<dbReference type="PRINTS" id="PR00413">
    <property type="entry name" value="HADHALOGNASE"/>
</dbReference>
<dbReference type="Gene3D" id="1.10.150.240">
    <property type="entry name" value="Putative phosphatase, domain 2"/>
    <property type="match status" value="1"/>
</dbReference>
<protein>
    <recommendedName>
        <fullName evidence="3">HAD family hydrolase</fullName>
    </recommendedName>
</protein>
<dbReference type="InterPro" id="IPR023198">
    <property type="entry name" value="PGP-like_dom2"/>
</dbReference>
<dbReference type="NCBIfam" id="TIGR01662">
    <property type="entry name" value="HAD-SF-IIIA"/>
    <property type="match status" value="1"/>
</dbReference>
<dbReference type="InterPro" id="IPR041492">
    <property type="entry name" value="HAD_2"/>
</dbReference>
<keyword evidence="1" id="KW-0378">Hydrolase</keyword>
<dbReference type="SUPFAM" id="SSF56784">
    <property type="entry name" value="HAD-like"/>
    <property type="match status" value="1"/>
</dbReference>
<evidence type="ECO:0000256" key="1">
    <source>
        <dbReference type="ARBA" id="ARBA00022801"/>
    </source>
</evidence>
<name>X1IR37_9ZZZZ</name>
<dbReference type="PANTHER" id="PTHR43316:SF8">
    <property type="entry name" value="HAD FAMILY HYDROLASE"/>
    <property type="match status" value="1"/>
</dbReference>
<dbReference type="InterPro" id="IPR036412">
    <property type="entry name" value="HAD-like_sf"/>
</dbReference>